<dbReference type="Proteomes" id="UP000695022">
    <property type="component" value="Unplaced"/>
</dbReference>
<comment type="subcellular location">
    <subcellularLocation>
        <location evidence="2">Endomembrane system</location>
    </subcellularLocation>
    <subcellularLocation>
        <location evidence="1">Membrane</location>
        <topology evidence="1">Single-pass membrane protein</topology>
    </subcellularLocation>
</comment>
<feature type="disulfide bond" evidence="8">
    <location>
        <begin position="147"/>
        <end position="162"/>
    </location>
</feature>
<keyword evidence="7 8" id="KW-1015">Disulfide bond</keyword>
<evidence type="ECO:0000256" key="1">
    <source>
        <dbReference type="ARBA" id="ARBA00004167"/>
    </source>
</evidence>
<evidence type="ECO:0000313" key="11">
    <source>
        <dbReference type="RefSeq" id="XP_014679244.1"/>
    </source>
</evidence>
<evidence type="ECO:0000256" key="6">
    <source>
        <dbReference type="ARBA" id="ARBA00023136"/>
    </source>
</evidence>
<dbReference type="PANTHER" id="PTHR24270">
    <property type="entry name" value="LOW-DENSITY LIPOPROTEIN RECEPTOR-RELATED"/>
    <property type="match status" value="1"/>
</dbReference>
<evidence type="ECO:0000256" key="7">
    <source>
        <dbReference type="ARBA" id="ARBA00023157"/>
    </source>
</evidence>
<comment type="caution">
    <text evidence="8">Lacks conserved residue(s) required for the propagation of feature annotation.</text>
</comment>
<dbReference type="Gene3D" id="4.10.400.10">
    <property type="entry name" value="Low-density Lipoprotein Receptor"/>
    <property type="match status" value="3"/>
</dbReference>
<keyword evidence="4" id="KW-0677">Repeat</keyword>
<dbReference type="Pfam" id="PF00057">
    <property type="entry name" value="Ldl_recept_a"/>
    <property type="match status" value="2"/>
</dbReference>
<evidence type="ECO:0000256" key="5">
    <source>
        <dbReference type="ARBA" id="ARBA00022989"/>
    </source>
</evidence>
<feature type="disulfide bond" evidence="8">
    <location>
        <begin position="33"/>
        <end position="48"/>
    </location>
</feature>
<evidence type="ECO:0000256" key="2">
    <source>
        <dbReference type="ARBA" id="ARBA00004308"/>
    </source>
</evidence>
<sequence length="197" mass="22225">MNTIRNTLEDFECREGFLKCNNGFQCYNATWRCDDKIFCSDGSDEKGCGVHSRWRSRQGVDRDYYLQSMVERSREGDTVAAEWSLCLSGVSTTCDDGRRCFLDFLRCDGQAACADGSDEHHCLNYTCPPEKVKCADLETCVFREYVCDGVRHCADGSDELSCGTPIRQEPRTSTTQRRRPATKRRQLAAPSPRGGGR</sequence>
<dbReference type="GeneID" id="106819097"/>
<dbReference type="InterPro" id="IPR036055">
    <property type="entry name" value="LDL_receptor-like_sf"/>
</dbReference>
<dbReference type="PROSITE" id="PS50068">
    <property type="entry name" value="LDLRA_2"/>
    <property type="match status" value="3"/>
</dbReference>
<evidence type="ECO:0000256" key="3">
    <source>
        <dbReference type="ARBA" id="ARBA00022692"/>
    </source>
</evidence>
<dbReference type="SMART" id="SM00192">
    <property type="entry name" value="LDLa"/>
    <property type="match status" value="3"/>
</dbReference>
<dbReference type="RefSeq" id="XP_014679244.1">
    <property type="nucleotide sequence ID" value="XM_014823758.1"/>
</dbReference>
<dbReference type="PRINTS" id="PR00261">
    <property type="entry name" value="LDLRECEPTOR"/>
</dbReference>
<keyword evidence="3" id="KW-0812">Transmembrane</keyword>
<organism evidence="10 11">
    <name type="scientific">Priapulus caudatus</name>
    <name type="common">Priapulid worm</name>
    <dbReference type="NCBI Taxonomy" id="37621"/>
    <lineage>
        <taxon>Eukaryota</taxon>
        <taxon>Metazoa</taxon>
        <taxon>Ecdysozoa</taxon>
        <taxon>Scalidophora</taxon>
        <taxon>Priapulida</taxon>
        <taxon>Priapulimorpha</taxon>
        <taxon>Priapulimorphida</taxon>
        <taxon>Priapulidae</taxon>
        <taxon>Priapulus</taxon>
    </lineage>
</organism>
<dbReference type="SUPFAM" id="SSF57424">
    <property type="entry name" value="LDL receptor-like module"/>
    <property type="match status" value="3"/>
</dbReference>
<keyword evidence="10" id="KW-1185">Reference proteome</keyword>
<evidence type="ECO:0000256" key="4">
    <source>
        <dbReference type="ARBA" id="ARBA00022737"/>
    </source>
</evidence>
<keyword evidence="6" id="KW-0472">Membrane</keyword>
<dbReference type="InterPro" id="IPR002172">
    <property type="entry name" value="LDrepeatLR_classA_rpt"/>
</dbReference>
<dbReference type="CDD" id="cd00112">
    <property type="entry name" value="LDLa"/>
    <property type="match status" value="2"/>
</dbReference>
<proteinExistence type="predicted"/>
<evidence type="ECO:0000256" key="8">
    <source>
        <dbReference type="PROSITE-ProRule" id="PRU00124"/>
    </source>
</evidence>
<protein>
    <submittedName>
        <fullName evidence="11">Very low-density lipoprotein receptor-like</fullName>
    </submittedName>
</protein>
<dbReference type="InterPro" id="IPR050685">
    <property type="entry name" value="LDLR"/>
</dbReference>
<keyword evidence="5" id="KW-1133">Transmembrane helix</keyword>
<dbReference type="InterPro" id="IPR023415">
    <property type="entry name" value="LDLR_class-A_CS"/>
</dbReference>
<feature type="region of interest" description="Disordered" evidence="9">
    <location>
        <begin position="164"/>
        <end position="197"/>
    </location>
</feature>
<dbReference type="PROSITE" id="PS01209">
    <property type="entry name" value="LDLRA_1"/>
    <property type="match status" value="1"/>
</dbReference>
<feature type="disulfide bond" evidence="8">
    <location>
        <begin position="107"/>
        <end position="122"/>
    </location>
</feature>
<evidence type="ECO:0000313" key="10">
    <source>
        <dbReference type="Proteomes" id="UP000695022"/>
    </source>
</evidence>
<gene>
    <name evidence="11" type="primary">LOC106819097</name>
</gene>
<feature type="compositionally biased region" description="Basic residues" evidence="9">
    <location>
        <begin position="176"/>
        <end position="186"/>
    </location>
</feature>
<name>A0ABM1F473_PRICU</name>
<accession>A0ABM1F473</accession>
<evidence type="ECO:0000256" key="9">
    <source>
        <dbReference type="SAM" id="MobiDB-lite"/>
    </source>
</evidence>
<reference evidence="11" key="1">
    <citation type="submission" date="2025-08" db="UniProtKB">
        <authorList>
            <consortium name="RefSeq"/>
        </authorList>
    </citation>
    <scope>IDENTIFICATION</scope>
</reference>